<accession>A0AAE1K318</accession>
<keyword evidence="6" id="KW-1185">Reference proteome</keyword>
<dbReference type="InterPro" id="IPR029058">
    <property type="entry name" value="AB_hydrolase_fold"/>
</dbReference>
<dbReference type="PANTHER" id="PTHR43903">
    <property type="entry name" value="NEUROLIGIN"/>
    <property type="match status" value="1"/>
</dbReference>
<keyword evidence="2" id="KW-0325">Glycoprotein</keyword>
<comment type="caution">
    <text evidence="5">The sequence shown here is derived from an EMBL/GenBank/DDBJ whole genome shotgun (WGS) entry which is preliminary data.</text>
</comment>
<dbReference type="SUPFAM" id="SSF53474">
    <property type="entry name" value="alpha/beta-Hydrolases"/>
    <property type="match status" value="1"/>
</dbReference>
<dbReference type="EMBL" id="JAWQEG010003855">
    <property type="protein sequence ID" value="KAK3864171.1"/>
    <property type="molecule type" value="Genomic_DNA"/>
</dbReference>
<dbReference type="Proteomes" id="UP001286313">
    <property type="component" value="Unassembled WGS sequence"/>
</dbReference>
<dbReference type="AlphaFoldDB" id="A0AAE1K318"/>
<reference evidence="5" key="1">
    <citation type="submission" date="2023-10" db="EMBL/GenBank/DDBJ databases">
        <title>Genome assemblies of two species of porcelain crab, Petrolisthes cinctipes and Petrolisthes manimaculis (Anomura: Porcellanidae).</title>
        <authorList>
            <person name="Angst P."/>
        </authorList>
    </citation>
    <scope>NUCLEOTIDE SEQUENCE</scope>
    <source>
        <strain evidence="5">PB745_01</strain>
        <tissue evidence="5">Gill</tissue>
    </source>
</reference>
<feature type="region of interest" description="Disordered" evidence="3">
    <location>
        <begin position="139"/>
        <end position="160"/>
    </location>
</feature>
<evidence type="ECO:0000256" key="1">
    <source>
        <dbReference type="ARBA" id="ARBA00005964"/>
    </source>
</evidence>
<evidence type="ECO:0000259" key="4">
    <source>
        <dbReference type="Pfam" id="PF00135"/>
    </source>
</evidence>
<dbReference type="InterPro" id="IPR051093">
    <property type="entry name" value="Neuroligin/BSAL"/>
</dbReference>
<organism evidence="5 6">
    <name type="scientific">Petrolisthes cinctipes</name>
    <name type="common">Flat porcelain crab</name>
    <dbReference type="NCBI Taxonomy" id="88211"/>
    <lineage>
        <taxon>Eukaryota</taxon>
        <taxon>Metazoa</taxon>
        <taxon>Ecdysozoa</taxon>
        <taxon>Arthropoda</taxon>
        <taxon>Crustacea</taxon>
        <taxon>Multicrustacea</taxon>
        <taxon>Malacostraca</taxon>
        <taxon>Eumalacostraca</taxon>
        <taxon>Eucarida</taxon>
        <taxon>Decapoda</taxon>
        <taxon>Pleocyemata</taxon>
        <taxon>Anomura</taxon>
        <taxon>Galatheoidea</taxon>
        <taxon>Porcellanidae</taxon>
        <taxon>Petrolisthes</taxon>
    </lineage>
</organism>
<dbReference type="Pfam" id="PF00135">
    <property type="entry name" value="COesterase"/>
    <property type="match status" value="1"/>
</dbReference>
<proteinExistence type="inferred from homology"/>
<evidence type="ECO:0000313" key="6">
    <source>
        <dbReference type="Proteomes" id="UP001286313"/>
    </source>
</evidence>
<name>A0AAE1K318_PETCI</name>
<feature type="domain" description="Carboxylesterase type B" evidence="4">
    <location>
        <begin position="163"/>
        <end position="295"/>
    </location>
</feature>
<sequence>MARVPLLMTLTKDEVTIWFRNRQDNISLGNAEKWIDMLMRQKYPKLHQSSLASVMHAIRAAYLYTLGYHPNATTTPAPLPTLDPPPPRRHSKEESFVYSLEHLYPTAATIVTESVAPSSASTPVPSVSTLAPWSVAATTSPTNPMAPLDNTEGSTTTTTATTSEKKLMVPIKTISDLISDLGLRVPCVEEAALLSNWTTLYLAEFSYASPDDVRVGNQKWIGSYHESDLQFAFGLPFLGLVNTLRAPLDRSVAAALMKLLVSFAKYGVPEVGGGVEWPAYEQTHPVHLQISANITLGYNLVKQR</sequence>
<protein>
    <recommendedName>
        <fullName evidence="4">Carboxylesterase type B domain-containing protein</fullName>
    </recommendedName>
</protein>
<evidence type="ECO:0000256" key="3">
    <source>
        <dbReference type="SAM" id="MobiDB-lite"/>
    </source>
</evidence>
<dbReference type="Gene3D" id="3.40.50.1820">
    <property type="entry name" value="alpha/beta hydrolase"/>
    <property type="match status" value="1"/>
</dbReference>
<evidence type="ECO:0000256" key="2">
    <source>
        <dbReference type="ARBA" id="ARBA00023180"/>
    </source>
</evidence>
<dbReference type="InterPro" id="IPR002018">
    <property type="entry name" value="CarbesteraseB"/>
</dbReference>
<evidence type="ECO:0000313" key="5">
    <source>
        <dbReference type="EMBL" id="KAK3864171.1"/>
    </source>
</evidence>
<comment type="similarity">
    <text evidence="1">Belongs to the type-B carboxylesterase/lipase family.</text>
</comment>
<gene>
    <name evidence="5" type="ORF">Pcinc_030125</name>
</gene>